<dbReference type="GO" id="GO:0005886">
    <property type="term" value="C:plasma membrane"/>
    <property type="evidence" value="ECO:0007669"/>
    <property type="project" value="TreeGrafter"/>
</dbReference>
<dbReference type="EMBL" id="BARV01019388">
    <property type="protein sequence ID" value="GAI30365.1"/>
    <property type="molecule type" value="Genomic_DNA"/>
</dbReference>
<gene>
    <name evidence="3" type="ORF">S06H3_32590</name>
</gene>
<dbReference type="AlphaFoldDB" id="X1NUA5"/>
<keyword evidence="2" id="KW-1133">Transmembrane helix</keyword>
<evidence type="ECO:0000256" key="2">
    <source>
        <dbReference type="SAM" id="Phobius"/>
    </source>
</evidence>
<evidence type="ECO:0000256" key="1">
    <source>
        <dbReference type="ARBA" id="ARBA00022448"/>
    </source>
</evidence>
<dbReference type="PANTHER" id="PTHR43298:SF2">
    <property type="entry name" value="FMN_FAD EXPORTER YEEO-RELATED"/>
    <property type="match status" value="1"/>
</dbReference>
<feature type="transmembrane region" description="Helical" evidence="2">
    <location>
        <begin position="57"/>
        <end position="77"/>
    </location>
</feature>
<protein>
    <recommendedName>
        <fullName evidence="4">Polysaccharide biosynthesis protein C-terminal domain-containing protein</fullName>
    </recommendedName>
</protein>
<dbReference type="GO" id="GO:0042910">
    <property type="term" value="F:xenobiotic transmembrane transporter activity"/>
    <property type="evidence" value="ECO:0007669"/>
    <property type="project" value="InterPro"/>
</dbReference>
<keyword evidence="2" id="KW-0472">Membrane</keyword>
<sequence>MWFMAPFGTLAVAAHTLGQRVERFLFMPGMGLGMGAGVLAGQNLGASQPERAERGGWLAAGLVAGFMLIASVAILLWPESIVRIFSPEPDLAEITSTFLRIAAAGYLMMGFNAVFRHCLSGAGDTLSPMAISILMIWAVQMPLAVLLPQVTNLGVYGVRWAIVAGMVTGAIAYITYFRMGRWKRKKV</sequence>
<feature type="transmembrane region" description="Helical" evidence="2">
    <location>
        <begin position="97"/>
        <end position="115"/>
    </location>
</feature>
<accession>X1NUA5</accession>
<evidence type="ECO:0008006" key="4">
    <source>
        <dbReference type="Google" id="ProtNLM"/>
    </source>
</evidence>
<name>X1NUA5_9ZZZZ</name>
<dbReference type="Pfam" id="PF01554">
    <property type="entry name" value="MatE"/>
    <property type="match status" value="1"/>
</dbReference>
<dbReference type="GO" id="GO:0015297">
    <property type="term" value="F:antiporter activity"/>
    <property type="evidence" value="ECO:0007669"/>
    <property type="project" value="InterPro"/>
</dbReference>
<reference evidence="3" key="1">
    <citation type="journal article" date="2014" name="Front. Microbiol.">
        <title>High frequency of phylogenetically diverse reductive dehalogenase-homologous genes in deep subseafloor sedimentary metagenomes.</title>
        <authorList>
            <person name="Kawai M."/>
            <person name="Futagami T."/>
            <person name="Toyoda A."/>
            <person name="Takaki Y."/>
            <person name="Nishi S."/>
            <person name="Hori S."/>
            <person name="Arai W."/>
            <person name="Tsubouchi T."/>
            <person name="Morono Y."/>
            <person name="Uchiyama I."/>
            <person name="Ito T."/>
            <person name="Fujiyama A."/>
            <person name="Inagaki F."/>
            <person name="Takami H."/>
        </authorList>
    </citation>
    <scope>NUCLEOTIDE SEQUENCE</scope>
    <source>
        <strain evidence="3">Expedition CK06-06</strain>
    </source>
</reference>
<organism evidence="3">
    <name type="scientific">marine sediment metagenome</name>
    <dbReference type="NCBI Taxonomy" id="412755"/>
    <lineage>
        <taxon>unclassified sequences</taxon>
        <taxon>metagenomes</taxon>
        <taxon>ecological metagenomes</taxon>
    </lineage>
</organism>
<comment type="caution">
    <text evidence="3">The sequence shown here is derived from an EMBL/GenBank/DDBJ whole genome shotgun (WGS) entry which is preliminary data.</text>
</comment>
<evidence type="ECO:0000313" key="3">
    <source>
        <dbReference type="EMBL" id="GAI30365.1"/>
    </source>
</evidence>
<proteinExistence type="predicted"/>
<feature type="transmembrane region" description="Helical" evidence="2">
    <location>
        <begin position="153"/>
        <end position="176"/>
    </location>
</feature>
<keyword evidence="1" id="KW-0813">Transport</keyword>
<dbReference type="InterPro" id="IPR002528">
    <property type="entry name" value="MATE_fam"/>
</dbReference>
<dbReference type="InterPro" id="IPR050222">
    <property type="entry name" value="MATE_MdtK"/>
</dbReference>
<feature type="transmembrane region" description="Helical" evidence="2">
    <location>
        <begin position="24"/>
        <end position="45"/>
    </location>
</feature>
<dbReference type="PANTHER" id="PTHR43298">
    <property type="entry name" value="MULTIDRUG RESISTANCE PROTEIN NORM-RELATED"/>
    <property type="match status" value="1"/>
</dbReference>
<feature type="transmembrane region" description="Helical" evidence="2">
    <location>
        <begin position="127"/>
        <end position="147"/>
    </location>
</feature>
<keyword evidence="2" id="KW-0812">Transmembrane</keyword>